<protein>
    <recommendedName>
        <fullName evidence="3">F-box domain-containing protein</fullName>
    </recommendedName>
</protein>
<dbReference type="SUPFAM" id="SSF81383">
    <property type="entry name" value="F-box domain"/>
    <property type="match status" value="1"/>
</dbReference>
<proteinExistence type="predicted"/>
<evidence type="ECO:0008006" key="3">
    <source>
        <dbReference type="Google" id="ProtNLM"/>
    </source>
</evidence>
<keyword evidence="2" id="KW-1185">Reference proteome</keyword>
<accession>A0AAV9VHI5</accession>
<comment type="caution">
    <text evidence="1">The sequence shown here is derived from an EMBL/GenBank/DDBJ whole genome shotgun (WGS) entry which is preliminary data.</text>
</comment>
<gene>
    <name evidence="1" type="ORF">TWF730_007047</name>
</gene>
<dbReference type="EMBL" id="JAVHNS010000003">
    <property type="protein sequence ID" value="KAK6360932.1"/>
    <property type="molecule type" value="Genomic_DNA"/>
</dbReference>
<sequence length="316" mass="36348">MAETQRDKTQNSSGNQNITSIGVARDAHIVLNVPELLELVLYHVAGWPFFKIRYDRTVKDLDSFIDLYHCGLVCKRWKTIIETSPMISRRLFRHNDKQLQTPINYHENAIGVGVPSSPRVGGLLPTINYPFISWLAWRLPRCFQDSRYWIGNLHNQYVADHFPPSYFSSPPTAEIVIHLQELKFPVPKETWGPPGNLSVRYTNPMYGYYFPSQTFILRNEHGVTVEDIVRTISILIGSHERGSSVDVPSDGKCNIFQTIKVGIYKNVEEQGEGMVKRRVSLTHYGEFSVPETANQLQEYHIFNRPKLFSENPHPTF</sequence>
<organism evidence="1 2">
    <name type="scientific">Orbilia blumenaviensis</name>
    <dbReference type="NCBI Taxonomy" id="1796055"/>
    <lineage>
        <taxon>Eukaryota</taxon>
        <taxon>Fungi</taxon>
        <taxon>Dikarya</taxon>
        <taxon>Ascomycota</taxon>
        <taxon>Pezizomycotina</taxon>
        <taxon>Orbiliomycetes</taxon>
        <taxon>Orbiliales</taxon>
        <taxon>Orbiliaceae</taxon>
        <taxon>Orbilia</taxon>
    </lineage>
</organism>
<name>A0AAV9VHI5_9PEZI</name>
<evidence type="ECO:0000313" key="1">
    <source>
        <dbReference type="EMBL" id="KAK6360932.1"/>
    </source>
</evidence>
<evidence type="ECO:0000313" key="2">
    <source>
        <dbReference type="Proteomes" id="UP001373714"/>
    </source>
</evidence>
<dbReference type="InterPro" id="IPR036047">
    <property type="entry name" value="F-box-like_dom_sf"/>
</dbReference>
<reference evidence="1 2" key="1">
    <citation type="submission" date="2019-10" db="EMBL/GenBank/DDBJ databases">
        <authorList>
            <person name="Palmer J.M."/>
        </authorList>
    </citation>
    <scope>NUCLEOTIDE SEQUENCE [LARGE SCALE GENOMIC DNA]</scope>
    <source>
        <strain evidence="1 2">TWF730</strain>
    </source>
</reference>
<dbReference type="AlphaFoldDB" id="A0AAV9VHI5"/>
<dbReference type="Proteomes" id="UP001373714">
    <property type="component" value="Unassembled WGS sequence"/>
</dbReference>